<dbReference type="RefSeq" id="WP_085466295.1">
    <property type="nucleotide sequence ID" value="NZ_FXBL01000004.1"/>
</dbReference>
<dbReference type="Pfam" id="PF23562">
    <property type="entry name" value="AMP-binding_C_3"/>
    <property type="match status" value="1"/>
</dbReference>
<dbReference type="InterPro" id="IPR000873">
    <property type="entry name" value="AMP-dep_synth/lig_dom"/>
</dbReference>
<dbReference type="GO" id="GO:0006631">
    <property type="term" value="P:fatty acid metabolic process"/>
    <property type="evidence" value="ECO:0007669"/>
    <property type="project" value="TreeGrafter"/>
</dbReference>
<dbReference type="InterPro" id="IPR042099">
    <property type="entry name" value="ANL_N_sf"/>
</dbReference>
<sequence>MPLVDVPGMRPVRMGDLAAELEKRADGTLLIRPRARLDAYPRSMIDFLRHWARTEPDRVFLADRGPQGEWRRVTYAQALAKARSLAQFLIDSGLSAERPLMILSGNSVEHGLLALGAMMAGIPFAPLSPAYSLVSTDHQKLRYLVKLLTPGMVFVAEGEPFDRALRAIWSEDISLLVARNAVPDLPATMFDCAAATEATEVVEAADAAVTPDTVSKFLFTSGSTGMPKAVINTQRMMTCNQAMIASALAFLKDEPPVMVDWLPWNHTAGGNHNFGITLANGGTLHIDDGAPTPAGILKTVRNLEEVSPTLYFNVPKGYEMLLGHLEGNDRLRESFFARLNLMQYAGAGLAQHVWDGLERIARQATGGRVMIITGYGSTETAPFASTTTWAVERPGEVGLPAPGVELKLVPDGDKLELRLRGPNVTPGYWRQPDKTAECFDEEGFYRIGDALKFVDPADVNKGLLFDGRVSEDFKLSTGTWVNLAAVKGAVIRAFAPYVREAVLTGLDRNHIGAMLFLDVDAARRIAPELATASERDLAHSPVLRNLFQERLDALAKTSTGSANLVARAVILDTPPSMDRSEITDKGSINQRAVITTRAALVEDLYAEPPPPHILVARKTA</sequence>
<proteinExistence type="inferred from homology"/>
<dbReference type="Pfam" id="PF00501">
    <property type="entry name" value="AMP-binding"/>
    <property type="match status" value="1"/>
</dbReference>
<evidence type="ECO:0000259" key="2">
    <source>
        <dbReference type="Pfam" id="PF00501"/>
    </source>
</evidence>
<accession>A0A1X7PLU9</accession>
<evidence type="ECO:0000313" key="4">
    <source>
        <dbReference type="Proteomes" id="UP000193083"/>
    </source>
</evidence>
<protein>
    <submittedName>
        <fullName evidence="3">4-coumarate--CoA ligase</fullName>
    </submittedName>
</protein>
<feature type="domain" description="AMP-dependent synthetase/ligase" evidence="2">
    <location>
        <begin position="48"/>
        <end position="429"/>
    </location>
</feature>
<dbReference type="PANTHER" id="PTHR43201:SF8">
    <property type="entry name" value="ACYL-COA SYNTHETASE FAMILY MEMBER 3"/>
    <property type="match status" value="1"/>
</dbReference>
<dbReference type="EMBL" id="FXBL01000004">
    <property type="protein sequence ID" value="SMH52161.1"/>
    <property type="molecule type" value="Genomic_DNA"/>
</dbReference>
<dbReference type="PROSITE" id="PS00455">
    <property type="entry name" value="AMP_BINDING"/>
    <property type="match status" value="1"/>
</dbReference>
<dbReference type="Gene3D" id="3.40.50.12780">
    <property type="entry name" value="N-terminal domain of ligase-like"/>
    <property type="match status" value="1"/>
</dbReference>
<dbReference type="OrthoDB" id="9803968at2"/>
<dbReference type="GO" id="GO:0031956">
    <property type="term" value="F:medium-chain fatty acid-CoA ligase activity"/>
    <property type="evidence" value="ECO:0007669"/>
    <property type="project" value="TreeGrafter"/>
</dbReference>
<keyword evidence="4" id="KW-1185">Reference proteome</keyword>
<evidence type="ECO:0000313" key="3">
    <source>
        <dbReference type="EMBL" id="SMH52161.1"/>
    </source>
</evidence>
<dbReference type="CDD" id="cd05921">
    <property type="entry name" value="FCS"/>
    <property type="match status" value="1"/>
</dbReference>
<evidence type="ECO:0000256" key="1">
    <source>
        <dbReference type="ARBA" id="ARBA00006432"/>
    </source>
</evidence>
<dbReference type="SUPFAM" id="SSF56801">
    <property type="entry name" value="Acetyl-CoA synthetase-like"/>
    <property type="match status" value="1"/>
</dbReference>
<keyword evidence="3" id="KW-0436">Ligase</keyword>
<organism evidence="3 4">
    <name type="scientific">Mesorhizobium australicum</name>
    <dbReference type="NCBI Taxonomy" id="536018"/>
    <lineage>
        <taxon>Bacteria</taxon>
        <taxon>Pseudomonadati</taxon>
        <taxon>Pseudomonadota</taxon>
        <taxon>Alphaproteobacteria</taxon>
        <taxon>Hyphomicrobiales</taxon>
        <taxon>Phyllobacteriaceae</taxon>
        <taxon>Mesorhizobium</taxon>
    </lineage>
</organism>
<dbReference type="AlphaFoldDB" id="A0A1X7PLU9"/>
<gene>
    <name evidence="3" type="ORF">SAMN02982922_4620</name>
</gene>
<dbReference type="PANTHER" id="PTHR43201">
    <property type="entry name" value="ACYL-COA SYNTHETASE"/>
    <property type="match status" value="1"/>
</dbReference>
<reference evidence="3 4" key="1">
    <citation type="submission" date="2017-04" db="EMBL/GenBank/DDBJ databases">
        <authorList>
            <person name="Afonso C.L."/>
            <person name="Miller P.J."/>
            <person name="Scott M.A."/>
            <person name="Spackman E."/>
            <person name="Goraichik I."/>
            <person name="Dimitrov K.M."/>
            <person name="Suarez D.L."/>
            <person name="Swayne D.E."/>
        </authorList>
    </citation>
    <scope>NUCLEOTIDE SEQUENCE [LARGE SCALE GENOMIC DNA]</scope>
    <source>
        <strain evidence="3 4">B5P</strain>
    </source>
</reference>
<dbReference type="NCBIfam" id="NF009232">
    <property type="entry name" value="PRK12582.1"/>
    <property type="match status" value="1"/>
</dbReference>
<dbReference type="Proteomes" id="UP000193083">
    <property type="component" value="Unassembled WGS sequence"/>
</dbReference>
<comment type="similarity">
    <text evidence="1">Belongs to the ATP-dependent AMP-binding enzyme family.</text>
</comment>
<name>A0A1X7PLU9_9HYPH</name>
<dbReference type="InterPro" id="IPR020845">
    <property type="entry name" value="AMP-binding_CS"/>
</dbReference>